<dbReference type="EMBL" id="CP031034">
    <property type="protein sequence ID" value="QDZ18193.1"/>
    <property type="molecule type" value="Genomic_DNA"/>
</dbReference>
<dbReference type="Proteomes" id="UP000316726">
    <property type="component" value="Chromosome 1"/>
</dbReference>
<evidence type="ECO:0000313" key="4">
    <source>
        <dbReference type="Proteomes" id="UP000316726"/>
    </source>
</evidence>
<dbReference type="Pfam" id="PF04752">
    <property type="entry name" value="ChaC"/>
    <property type="match status" value="1"/>
</dbReference>
<dbReference type="GO" id="GO:0061928">
    <property type="term" value="F:glutathione specific gamma-glutamylcyclotransferase activity"/>
    <property type="evidence" value="ECO:0007669"/>
    <property type="project" value="UniProtKB-EC"/>
</dbReference>
<dbReference type="PANTHER" id="PTHR12192">
    <property type="entry name" value="CATION TRANSPORT PROTEIN CHAC-RELATED"/>
    <property type="match status" value="1"/>
</dbReference>
<dbReference type="OrthoDB" id="1933483at2759"/>
<proteinExistence type="predicted"/>
<dbReference type="InterPro" id="IPR006840">
    <property type="entry name" value="ChaC"/>
</dbReference>
<protein>
    <recommendedName>
        <fullName evidence="1">glutathione-specific gamma-glutamylcyclotransferase</fullName>
        <ecNumber evidence="1">4.3.2.7</ecNumber>
    </recommendedName>
</protein>
<dbReference type="EC" id="4.3.2.7" evidence="1"/>
<name>A0A5B8MCU5_9CHLO</name>
<dbReference type="Gene3D" id="3.10.490.10">
    <property type="entry name" value="Gamma-glutamyl cyclotransferase-like"/>
    <property type="match status" value="1"/>
</dbReference>
<reference evidence="3 4" key="1">
    <citation type="submission" date="2018-07" db="EMBL/GenBank/DDBJ databases">
        <title>The complete nuclear genome of the prasinophyte Chloropicon primus (CCMP1205).</title>
        <authorList>
            <person name="Pombert J.-F."/>
            <person name="Otis C."/>
            <person name="Turmel M."/>
            <person name="Lemieux C."/>
        </authorList>
    </citation>
    <scope>NUCLEOTIDE SEQUENCE [LARGE SCALE GENOMIC DNA]</scope>
    <source>
        <strain evidence="3 4">CCMP1205</strain>
    </source>
</reference>
<dbReference type="SUPFAM" id="SSF110857">
    <property type="entry name" value="Gamma-glutamyl cyclotransferase-like"/>
    <property type="match status" value="1"/>
</dbReference>
<dbReference type="InterPro" id="IPR013024">
    <property type="entry name" value="GGCT-like"/>
</dbReference>
<organism evidence="3 4">
    <name type="scientific">Chloropicon primus</name>
    <dbReference type="NCBI Taxonomy" id="1764295"/>
    <lineage>
        <taxon>Eukaryota</taxon>
        <taxon>Viridiplantae</taxon>
        <taxon>Chlorophyta</taxon>
        <taxon>Chloropicophyceae</taxon>
        <taxon>Chloropicales</taxon>
        <taxon>Chloropicaceae</taxon>
        <taxon>Chloropicon</taxon>
    </lineage>
</organism>
<dbReference type="CDD" id="cd06661">
    <property type="entry name" value="GGCT_like"/>
    <property type="match status" value="1"/>
</dbReference>
<evidence type="ECO:0000256" key="2">
    <source>
        <dbReference type="ARBA" id="ARBA00023239"/>
    </source>
</evidence>
<keyword evidence="2" id="KW-0456">Lyase</keyword>
<evidence type="ECO:0000256" key="1">
    <source>
        <dbReference type="ARBA" id="ARBA00012344"/>
    </source>
</evidence>
<evidence type="ECO:0000313" key="3">
    <source>
        <dbReference type="EMBL" id="QDZ18193.1"/>
    </source>
</evidence>
<dbReference type="GO" id="GO:0005737">
    <property type="term" value="C:cytoplasm"/>
    <property type="evidence" value="ECO:0007669"/>
    <property type="project" value="TreeGrafter"/>
</dbReference>
<sequence>MWVFGYGSLIWRPSFRYERSRIAYAKGFKRVWYQGSTDHRGTPERPGRTVTLHEEAGAVVWGRAFEVRDEDWEDGGIYAYLKEREKQYDLEARLPLFQVCEETGEERVAVEEALTWIATPDRVLNPNYLGPLPLEQLAKQIAISSGPSGPNSEYLFMLADAMREHGLGDAELFQLEEEVRAQLEDGAGS</sequence>
<dbReference type="InterPro" id="IPR036568">
    <property type="entry name" value="GGCT-like_sf"/>
</dbReference>
<dbReference type="AlphaFoldDB" id="A0A5B8MCU5"/>
<dbReference type="STRING" id="1764295.A0A5B8MCU5"/>
<dbReference type="PANTHER" id="PTHR12192:SF2">
    <property type="entry name" value="GLUTATHIONE-SPECIFIC GAMMA-GLUTAMYLCYCLOTRANSFERASE 2"/>
    <property type="match status" value="1"/>
</dbReference>
<gene>
    <name evidence="3" type="ORF">A3770_01p07110</name>
</gene>
<keyword evidence="4" id="KW-1185">Reference proteome</keyword>
<accession>A0A5B8MCU5</accession>
<dbReference type="GO" id="GO:0006751">
    <property type="term" value="P:glutathione catabolic process"/>
    <property type="evidence" value="ECO:0007669"/>
    <property type="project" value="InterPro"/>
</dbReference>